<dbReference type="EMBL" id="RAXV01000013">
    <property type="protein sequence ID" value="RKG31736.1"/>
    <property type="molecule type" value="Genomic_DNA"/>
</dbReference>
<sequence length="123" mass="13729">MLDFWYSPRCTREIKLAVCIAVCALIYYCSSIQQLSPLFAAFSLAVGLGMHITHQALQKLGKNHAYAHKLKTAATLWPVIALTVISMNLPQEQQLILALQCVGFSAIGLFLVSIYENRAKRFN</sequence>
<evidence type="ECO:0000313" key="2">
    <source>
        <dbReference type="EMBL" id="RKG31736.1"/>
    </source>
</evidence>
<dbReference type="Proteomes" id="UP000282388">
    <property type="component" value="Unassembled WGS sequence"/>
</dbReference>
<accession>A0A3A8EE02</accession>
<dbReference type="OrthoDB" id="6713141at2"/>
<keyword evidence="3" id="KW-1185">Reference proteome</keyword>
<keyword evidence="1" id="KW-0472">Membrane</keyword>
<dbReference type="RefSeq" id="WP_120402250.1">
    <property type="nucleotide sequence ID" value="NZ_RAXV01000013.1"/>
</dbReference>
<evidence type="ECO:0000313" key="3">
    <source>
        <dbReference type="Proteomes" id="UP000282388"/>
    </source>
</evidence>
<keyword evidence="1" id="KW-1133">Transmembrane helix</keyword>
<keyword evidence="1" id="KW-0812">Transmembrane</keyword>
<gene>
    <name evidence="2" type="ORF">D7V32_07400</name>
</gene>
<feature type="transmembrane region" description="Helical" evidence="1">
    <location>
        <begin position="12"/>
        <end position="28"/>
    </location>
</feature>
<reference evidence="2 3" key="1">
    <citation type="submission" date="2018-09" db="EMBL/GenBank/DDBJ databases">
        <title>The draft genome of Acinetobacter spp. strains.</title>
        <authorList>
            <person name="Qin J."/>
            <person name="Feng Y."/>
            <person name="Zong Z."/>
        </authorList>
    </citation>
    <scope>NUCLEOTIDE SEQUENCE [LARGE SCALE GENOMIC DNA]</scope>
    <source>
        <strain evidence="2 3">WCHAc060012</strain>
    </source>
</reference>
<dbReference type="AlphaFoldDB" id="A0A3A8EE02"/>
<feature type="transmembrane region" description="Helical" evidence="1">
    <location>
        <begin position="95"/>
        <end position="115"/>
    </location>
</feature>
<proteinExistence type="predicted"/>
<evidence type="ECO:0000256" key="1">
    <source>
        <dbReference type="SAM" id="Phobius"/>
    </source>
</evidence>
<comment type="caution">
    <text evidence="2">The sequence shown here is derived from an EMBL/GenBank/DDBJ whole genome shotgun (WGS) entry which is preliminary data.</text>
</comment>
<protein>
    <submittedName>
        <fullName evidence="2">Uncharacterized protein</fullName>
    </submittedName>
</protein>
<name>A0A3A8EE02_9GAMM</name>
<organism evidence="2 3">
    <name type="scientific">Acinetobacter tianfuensis</name>
    <dbReference type="NCBI Taxonomy" id="2419603"/>
    <lineage>
        <taxon>Bacteria</taxon>
        <taxon>Pseudomonadati</taxon>
        <taxon>Pseudomonadota</taxon>
        <taxon>Gammaproteobacteria</taxon>
        <taxon>Moraxellales</taxon>
        <taxon>Moraxellaceae</taxon>
        <taxon>Acinetobacter</taxon>
    </lineage>
</organism>